<keyword evidence="3 13" id="KW-0575">Peroxidase</keyword>
<evidence type="ECO:0000256" key="6">
    <source>
        <dbReference type="ARBA" id="ARBA00023157"/>
    </source>
</evidence>
<dbReference type="EC" id="1.11.1.24" evidence="2"/>
<keyword evidence="7" id="KW-0676">Redox-active center</keyword>
<dbReference type="Proteomes" id="UP001499884">
    <property type="component" value="Unassembled WGS sequence"/>
</dbReference>
<evidence type="ECO:0000259" key="12">
    <source>
        <dbReference type="PROSITE" id="PS51352"/>
    </source>
</evidence>
<dbReference type="RefSeq" id="WP_345643998.1">
    <property type="nucleotide sequence ID" value="NZ_BAABEP010000009.1"/>
</dbReference>
<keyword evidence="4" id="KW-0049">Antioxidant</keyword>
<evidence type="ECO:0000256" key="3">
    <source>
        <dbReference type="ARBA" id="ARBA00022559"/>
    </source>
</evidence>
<comment type="caution">
    <text evidence="13">The sequence shown here is derived from an EMBL/GenBank/DDBJ whole genome shotgun (WGS) entry which is preliminary data.</text>
</comment>
<protein>
    <recommendedName>
        <fullName evidence="2">thioredoxin-dependent peroxiredoxin</fullName>
        <ecNumber evidence="2">1.11.1.24</ecNumber>
    </recommendedName>
    <alternativeName>
        <fullName evidence="10">Bacterioferritin comigratory protein</fullName>
    </alternativeName>
    <alternativeName>
        <fullName evidence="8">Thioredoxin peroxidase</fullName>
    </alternativeName>
</protein>
<dbReference type="SUPFAM" id="SSF52833">
    <property type="entry name" value="Thioredoxin-like"/>
    <property type="match status" value="1"/>
</dbReference>
<dbReference type="CDD" id="cd03017">
    <property type="entry name" value="PRX_BCP"/>
    <property type="match status" value="1"/>
</dbReference>
<evidence type="ECO:0000256" key="11">
    <source>
        <dbReference type="ARBA" id="ARBA00049091"/>
    </source>
</evidence>
<dbReference type="InterPro" id="IPR013766">
    <property type="entry name" value="Thioredoxin_domain"/>
</dbReference>
<evidence type="ECO:0000256" key="1">
    <source>
        <dbReference type="ARBA" id="ARBA00003330"/>
    </source>
</evidence>
<dbReference type="InterPro" id="IPR000866">
    <property type="entry name" value="AhpC/TSA"/>
</dbReference>
<sequence>MAASPALHRPVADFTLPGGVLEGDTFVRRDYRLSAERGHPLVLAFYPGDNTAVCTRQMCSYSSGLEQFTELGARVWGISPQDVHSHEGFARANGLRFPLLADTGRAVARAFGIAAPGVGLRRSVFLIAPDGTLHWKHVTLLGATWRPVEALTAQLAALDRA</sequence>
<dbReference type="PROSITE" id="PS51352">
    <property type="entry name" value="THIOREDOXIN_2"/>
    <property type="match status" value="1"/>
</dbReference>
<evidence type="ECO:0000256" key="9">
    <source>
        <dbReference type="ARBA" id="ARBA00038489"/>
    </source>
</evidence>
<dbReference type="Pfam" id="PF00578">
    <property type="entry name" value="AhpC-TSA"/>
    <property type="match status" value="1"/>
</dbReference>
<dbReference type="PANTHER" id="PTHR42801">
    <property type="entry name" value="THIOREDOXIN-DEPENDENT PEROXIDE REDUCTASE"/>
    <property type="match status" value="1"/>
</dbReference>
<comment type="similarity">
    <text evidence="9">Belongs to the peroxiredoxin family. BCP/PrxQ subfamily.</text>
</comment>
<dbReference type="GO" id="GO:0004601">
    <property type="term" value="F:peroxidase activity"/>
    <property type="evidence" value="ECO:0007669"/>
    <property type="project" value="UniProtKB-KW"/>
</dbReference>
<evidence type="ECO:0000256" key="4">
    <source>
        <dbReference type="ARBA" id="ARBA00022862"/>
    </source>
</evidence>
<reference evidence="14" key="1">
    <citation type="journal article" date="2019" name="Int. J. Syst. Evol. Microbiol.">
        <title>The Global Catalogue of Microorganisms (GCM) 10K type strain sequencing project: providing services to taxonomists for standard genome sequencing and annotation.</title>
        <authorList>
            <consortium name="The Broad Institute Genomics Platform"/>
            <consortium name="The Broad Institute Genome Sequencing Center for Infectious Disease"/>
            <person name="Wu L."/>
            <person name="Ma J."/>
        </authorList>
    </citation>
    <scope>NUCLEOTIDE SEQUENCE [LARGE SCALE GENOMIC DNA]</scope>
    <source>
        <strain evidence="14">JCM 30846</strain>
    </source>
</reference>
<dbReference type="EMBL" id="BAABEP010000009">
    <property type="protein sequence ID" value="GAA3721909.1"/>
    <property type="molecule type" value="Genomic_DNA"/>
</dbReference>
<dbReference type="Gene3D" id="3.40.30.10">
    <property type="entry name" value="Glutaredoxin"/>
    <property type="match status" value="1"/>
</dbReference>
<keyword evidence="6" id="KW-1015">Disulfide bond</keyword>
<keyword evidence="5" id="KW-0560">Oxidoreductase</keyword>
<proteinExistence type="inferred from homology"/>
<dbReference type="InterPro" id="IPR050924">
    <property type="entry name" value="Peroxiredoxin_BCP/PrxQ"/>
</dbReference>
<feature type="domain" description="Thioredoxin" evidence="12">
    <location>
        <begin position="5"/>
        <end position="161"/>
    </location>
</feature>
<organism evidence="13 14">
    <name type="scientific">Streptomyces tremellae</name>
    <dbReference type="NCBI Taxonomy" id="1124239"/>
    <lineage>
        <taxon>Bacteria</taxon>
        <taxon>Bacillati</taxon>
        <taxon>Actinomycetota</taxon>
        <taxon>Actinomycetes</taxon>
        <taxon>Kitasatosporales</taxon>
        <taxon>Streptomycetaceae</taxon>
        <taxon>Streptomyces</taxon>
    </lineage>
</organism>
<dbReference type="PANTHER" id="PTHR42801:SF4">
    <property type="entry name" value="AHPC_TSA FAMILY PROTEIN"/>
    <property type="match status" value="1"/>
</dbReference>
<accession>A0ABP7ETP6</accession>
<evidence type="ECO:0000313" key="14">
    <source>
        <dbReference type="Proteomes" id="UP001499884"/>
    </source>
</evidence>
<evidence type="ECO:0000313" key="13">
    <source>
        <dbReference type="EMBL" id="GAA3721909.1"/>
    </source>
</evidence>
<evidence type="ECO:0000256" key="5">
    <source>
        <dbReference type="ARBA" id="ARBA00023002"/>
    </source>
</evidence>
<evidence type="ECO:0000256" key="10">
    <source>
        <dbReference type="ARBA" id="ARBA00041373"/>
    </source>
</evidence>
<gene>
    <name evidence="13" type="primary">bcp_1</name>
    <name evidence="13" type="ORF">GCM10023082_19590</name>
</gene>
<dbReference type="InterPro" id="IPR036249">
    <property type="entry name" value="Thioredoxin-like_sf"/>
</dbReference>
<keyword evidence="14" id="KW-1185">Reference proteome</keyword>
<comment type="catalytic activity">
    <reaction evidence="11">
        <text>a hydroperoxide + [thioredoxin]-dithiol = an alcohol + [thioredoxin]-disulfide + H2O</text>
        <dbReference type="Rhea" id="RHEA:62620"/>
        <dbReference type="Rhea" id="RHEA-COMP:10698"/>
        <dbReference type="Rhea" id="RHEA-COMP:10700"/>
        <dbReference type="ChEBI" id="CHEBI:15377"/>
        <dbReference type="ChEBI" id="CHEBI:29950"/>
        <dbReference type="ChEBI" id="CHEBI:30879"/>
        <dbReference type="ChEBI" id="CHEBI:35924"/>
        <dbReference type="ChEBI" id="CHEBI:50058"/>
        <dbReference type="EC" id="1.11.1.24"/>
    </reaction>
</comment>
<comment type="function">
    <text evidence="1">Thiol-specific peroxidase that catalyzes the reduction of hydrogen peroxide and organic hydroperoxides to water and alcohols, respectively. Plays a role in cell protection against oxidative stress by detoxifying peroxides and as sensor of hydrogen peroxide-mediated signaling events.</text>
</comment>
<evidence type="ECO:0000256" key="8">
    <source>
        <dbReference type="ARBA" id="ARBA00032824"/>
    </source>
</evidence>
<name>A0ABP7ETP6_9ACTN</name>
<evidence type="ECO:0000256" key="2">
    <source>
        <dbReference type="ARBA" id="ARBA00013017"/>
    </source>
</evidence>
<evidence type="ECO:0000256" key="7">
    <source>
        <dbReference type="ARBA" id="ARBA00023284"/>
    </source>
</evidence>